<dbReference type="PANTHER" id="PTHR14604">
    <property type="entry name" value="WD40 REPEAT PF20"/>
    <property type="match status" value="1"/>
</dbReference>
<dbReference type="PANTHER" id="PTHR14604:SF3">
    <property type="entry name" value="SPERM-ASSOCIATED ANTIGEN 16 PROTEIN"/>
    <property type="match status" value="1"/>
</dbReference>
<reference evidence="3 4" key="1">
    <citation type="journal article" date="2021" name="Sci. Rep.">
        <title>Chromosome anchoring in Senegalese sole (Solea senegalensis) reveals sex-associated markers and genome rearrangements in flatfish.</title>
        <authorList>
            <person name="Guerrero-Cozar I."/>
            <person name="Gomez-Garrido J."/>
            <person name="Berbel C."/>
            <person name="Martinez-Blanch J.F."/>
            <person name="Alioto T."/>
            <person name="Claros M.G."/>
            <person name="Gagnaire P.A."/>
            <person name="Manchado M."/>
        </authorList>
    </citation>
    <scope>NUCLEOTIDE SEQUENCE [LARGE SCALE GENOMIC DNA]</scope>
    <source>
        <strain evidence="3">Sse05_10M</strain>
    </source>
</reference>
<evidence type="ECO:0000256" key="2">
    <source>
        <dbReference type="SAM" id="MobiDB-lite"/>
    </source>
</evidence>
<dbReference type="GO" id="GO:1990716">
    <property type="term" value="C:axonemal central apparatus"/>
    <property type="evidence" value="ECO:0007669"/>
    <property type="project" value="TreeGrafter"/>
</dbReference>
<comment type="caution">
    <text evidence="3">The sequence shown here is derived from an EMBL/GenBank/DDBJ whole genome shotgun (WGS) entry which is preliminary data.</text>
</comment>
<dbReference type="GO" id="GO:0035082">
    <property type="term" value="P:axoneme assembly"/>
    <property type="evidence" value="ECO:0007669"/>
    <property type="project" value="TreeGrafter"/>
</dbReference>
<sequence length="195" mass="22723">MSTNNRHEAGVTASSDAPCISLQPEAVDVFLRNFLFQTGMTETLDCFQTEWNELQQKGLLDAEQVTVIPDMYTDIQRLEMKVKNAQRERDEYRRDASVASDTLAKAEKARDFHRMHHQRVVQEREKLLVERRRIKAQCDNVKPALRRMKEKWNTLVKQTALLNSKRDKSLGQSSRATSDPARTRQNQTVKRQHKQ</sequence>
<evidence type="ECO:0000256" key="1">
    <source>
        <dbReference type="SAM" id="Coils"/>
    </source>
</evidence>
<name>A0AAV6T7C4_SOLSE</name>
<keyword evidence="4" id="KW-1185">Reference proteome</keyword>
<evidence type="ECO:0000313" key="3">
    <source>
        <dbReference type="EMBL" id="KAG7525177.1"/>
    </source>
</evidence>
<gene>
    <name evidence="3" type="ORF">JOB18_023138</name>
</gene>
<accession>A0AAV6T7C4</accession>
<keyword evidence="1" id="KW-0175">Coiled coil</keyword>
<organism evidence="3 4">
    <name type="scientific">Solea senegalensis</name>
    <name type="common">Senegalese sole</name>
    <dbReference type="NCBI Taxonomy" id="28829"/>
    <lineage>
        <taxon>Eukaryota</taxon>
        <taxon>Metazoa</taxon>
        <taxon>Chordata</taxon>
        <taxon>Craniata</taxon>
        <taxon>Vertebrata</taxon>
        <taxon>Euteleostomi</taxon>
        <taxon>Actinopterygii</taxon>
        <taxon>Neopterygii</taxon>
        <taxon>Teleostei</taxon>
        <taxon>Neoteleostei</taxon>
        <taxon>Acanthomorphata</taxon>
        <taxon>Carangaria</taxon>
        <taxon>Pleuronectiformes</taxon>
        <taxon>Pleuronectoidei</taxon>
        <taxon>Soleidae</taxon>
        <taxon>Solea</taxon>
    </lineage>
</organism>
<evidence type="ECO:0000313" key="4">
    <source>
        <dbReference type="Proteomes" id="UP000693946"/>
    </source>
</evidence>
<dbReference type="InterPro" id="IPR050995">
    <property type="entry name" value="WD-F-box_domain-protein"/>
</dbReference>
<protein>
    <submittedName>
        <fullName evidence="3">Uncharacterized protein</fullName>
    </submittedName>
</protein>
<dbReference type="EMBL" id="JAGKHQ010000001">
    <property type="protein sequence ID" value="KAG7525177.1"/>
    <property type="molecule type" value="Genomic_DNA"/>
</dbReference>
<feature type="region of interest" description="Disordered" evidence="2">
    <location>
        <begin position="163"/>
        <end position="195"/>
    </location>
</feature>
<proteinExistence type="predicted"/>
<dbReference type="AlphaFoldDB" id="A0AAV6T7C4"/>
<feature type="coiled-coil region" evidence="1">
    <location>
        <begin position="68"/>
        <end position="109"/>
    </location>
</feature>
<dbReference type="Proteomes" id="UP000693946">
    <property type="component" value="Linkage Group LG1"/>
</dbReference>